<dbReference type="InterPro" id="IPR011761">
    <property type="entry name" value="ATP-grasp"/>
</dbReference>
<keyword evidence="4" id="KW-0547">Nucleotide-binding</keyword>
<reference evidence="6 7" key="1">
    <citation type="submission" date="2015-09" db="EMBL/GenBank/DDBJ databases">
        <title>Sorangium comparison.</title>
        <authorList>
            <person name="Zaburannyi N."/>
            <person name="Bunk B."/>
            <person name="Overmann J."/>
            <person name="Mueller R."/>
        </authorList>
    </citation>
    <scope>NUCLEOTIDE SEQUENCE [LARGE SCALE GENOMIC DNA]</scope>
    <source>
        <strain evidence="6 7">So ce836</strain>
    </source>
</reference>
<dbReference type="GO" id="GO:0071555">
    <property type="term" value="P:cell wall organization"/>
    <property type="evidence" value="ECO:0007669"/>
    <property type="project" value="UniProtKB-KW"/>
</dbReference>
<dbReference type="GO" id="GO:0046872">
    <property type="term" value="F:metal ion binding"/>
    <property type="evidence" value="ECO:0007669"/>
    <property type="project" value="InterPro"/>
</dbReference>
<evidence type="ECO:0000256" key="2">
    <source>
        <dbReference type="ARBA" id="ARBA00022598"/>
    </source>
</evidence>
<dbReference type="GO" id="GO:0008716">
    <property type="term" value="F:D-alanine-D-alanine ligase activity"/>
    <property type="evidence" value="ECO:0007669"/>
    <property type="project" value="InterPro"/>
</dbReference>
<dbReference type="Proteomes" id="UP000295497">
    <property type="component" value="Chromosome"/>
</dbReference>
<proteinExistence type="inferred from homology"/>
<keyword evidence="3" id="KW-0961">Cell wall biogenesis/degradation</keyword>
<dbReference type="PANTHER" id="PTHR23132">
    <property type="entry name" value="D-ALANINE--D-ALANINE LIGASE"/>
    <property type="match status" value="1"/>
</dbReference>
<evidence type="ECO:0000313" key="6">
    <source>
        <dbReference type="EMBL" id="AUX31495.1"/>
    </source>
</evidence>
<evidence type="ECO:0000256" key="4">
    <source>
        <dbReference type="PROSITE-ProRule" id="PRU00409"/>
    </source>
</evidence>
<dbReference type="AlphaFoldDB" id="A0A4P2QN89"/>
<organism evidence="6 7">
    <name type="scientific">Sorangium cellulosum</name>
    <name type="common">Polyangium cellulosum</name>
    <dbReference type="NCBI Taxonomy" id="56"/>
    <lineage>
        <taxon>Bacteria</taxon>
        <taxon>Pseudomonadati</taxon>
        <taxon>Myxococcota</taxon>
        <taxon>Polyangia</taxon>
        <taxon>Polyangiales</taxon>
        <taxon>Polyangiaceae</taxon>
        <taxon>Sorangium</taxon>
    </lineage>
</organism>
<dbReference type="Gene3D" id="3.30.470.20">
    <property type="entry name" value="ATP-grasp fold, B domain"/>
    <property type="match status" value="1"/>
</dbReference>
<comment type="similarity">
    <text evidence="1">Belongs to the D-alanine--D-alanine ligase family.</text>
</comment>
<dbReference type="GO" id="GO:0005524">
    <property type="term" value="F:ATP binding"/>
    <property type="evidence" value="ECO:0007669"/>
    <property type="project" value="UniProtKB-UniRule"/>
</dbReference>
<dbReference type="EMBL" id="CP012672">
    <property type="protein sequence ID" value="AUX31495.1"/>
    <property type="molecule type" value="Genomic_DNA"/>
</dbReference>
<dbReference type="RefSeq" id="WP_165374026.1">
    <property type="nucleotide sequence ID" value="NZ_CP012672.1"/>
</dbReference>
<protein>
    <recommendedName>
        <fullName evidence="5">ATP-grasp domain-containing protein</fullName>
    </recommendedName>
</protein>
<dbReference type="PROSITE" id="PS50975">
    <property type="entry name" value="ATP_GRASP"/>
    <property type="match status" value="1"/>
</dbReference>
<evidence type="ECO:0000256" key="3">
    <source>
        <dbReference type="ARBA" id="ARBA00023316"/>
    </source>
</evidence>
<keyword evidence="2" id="KW-0436">Ligase</keyword>
<dbReference type="PANTHER" id="PTHR23132:SF23">
    <property type="entry name" value="D-ALANINE--D-ALANINE LIGASE B"/>
    <property type="match status" value="1"/>
</dbReference>
<keyword evidence="4" id="KW-0067">ATP-binding</keyword>
<dbReference type="Gene3D" id="3.30.1490.20">
    <property type="entry name" value="ATP-grasp fold, A domain"/>
    <property type="match status" value="1"/>
</dbReference>
<gene>
    <name evidence="6" type="ORF">SOCE836_036260</name>
</gene>
<feature type="domain" description="ATP-grasp" evidence="5">
    <location>
        <begin position="165"/>
        <end position="250"/>
    </location>
</feature>
<evidence type="ECO:0000313" key="7">
    <source>
        <dbReference type="Proteomes" id="UP000295497"/>
    </source>
</evidence>
<dbReference type="SUPFAM" id="SSF52440">
    <property type="entry name" value="PreATP-grasp domain"/>
    <property type="match status" value="1"/>
</dbReference>
<name>A0A4P2QN89_SORCE</name>
<dbReference type="InterPro" id="IPR011095">
    <property type="entry name" value="Dala_Dala_lig_C"/>
</dbReference>
<accession>A0A4P2QN89</accession>
<dbReference type="InterPro" id="IPR016185">
    <property type="entry name" value="PreATP-grasp_dom_sf"/>
</dbReference>
<sequence>MRARSAVPSVREPCSRLISQLEEAYQASRSSSVQVALPALKKWMDALTRTLRIAVIYGGNRSEPDAALYWSTNLRPWKSYYEVATDIQRALERIGFSDVALIPDDMRMPARLKECGAHLAWINSAGMQGESSICHAAATLEMLGIPYIGHSPLDASLLDSKDRFKRQLESLRIATPEFVVWHPLDGAPEGRIRGAFESHPGPFVVKPSTGRASLNVHFVEKREELSSFVKEVFALTRANVIVERYMSGREFCVAVCGGILHRGGMFFGSRYPHAFSALERRFEPGERIFTSMDRRAIDHDRAMPIPDTDQALKRALLAFARELYSRLRLRSPRESPGSNSLTAGVMAPRTSDAIVRRYDWLWRSSSPVIG</sequence>
<evidence type="ECO:0000259" key="5">
    <source>
        <dbReference type="PROSITE" id="PS50975"/>
    </source>
</evidence>
<dbReference type="SUPFAM" id="SSF56059">
    <property type="entry name" value="Glutathione synthetase ATP-binding domain-like"/>
    <property type="match status" value="1"/>
</dbReference>
<dbReference type="InterPro" id="IPR013815">
    <property type="entry name" value="ATP_grasp_subdomain_1"/>
</dbReference>
<evidence type="ECO:0000256" key="1">
    <source>
        <dbReference type="ARBA" id="ARBA00010871"/>
    </source>
</evidence>
<dbReference type="Pfam" id="PF07478">
    <property type="entry name" value="Dala_Dala_lig_C"/>
    <property type="match status" value="1"/>
</dbReference>